<sequence>MLAERNSSSPSLTRRLSLGSRISALGTKLTRTLSPSERGRGQDREEGSDGRSGEEEYDSVAPVLMYSEF</sequence>
<gene>
    <name evidence="2" type="ORF">GALMADRAFT_254097</name>
</gene>
<feature type="compositionally biased region" description="Low complexity" evidence="1">
    <location>
        <begin position="7"/>
        <end position="23"/>
    </location>
</feature>
<keyword evidence="3" id="KW-1185">Reference proteome</keyword>
<feature type="compositionally biased region" description="Basic and acidic residues" evidence="1">
    <location>
        <begin position="37"/>
        <end position="54"/>
    </location>
</feature>
<dbReference type="HOGENOM" id="CLU_2776105_0_0_1"/>
<feature type="region of interest" description="Disordered" evidence="1">
    <location>
        <begin position="1"/>
        <end position="69"/>
    </location>
</feature>
<reference evidence="3" key="1">
    <citation type="journal article" date="2014" name="Proc. Natl. Acad. Sci. U.S.A.">
        <title>Extensive sampling of basidiomycete genomes demonstrates inadequacy of the white-rot/brown-rot paradigm for wood decay fungi.</title>
        <authorList>
            <person name="Riley R."/>
            <person name="Salamov A.A."/>
            <person name="Brown D.W."/>
            <person name="Nagy L.G."/>
            <person name="Floudas D."/>
            <person name="Held B.W."/>
            <person name="Levasseur A."/>
            <person name="Lombard V."/>
            <person name="Morin E."/>
            <person name="Otillar R."/>
            <person name="Lindquist E.A."/>
            <person name="Sun H."/>
            <person name="LaButti K.M."/>
            <person name="Schmutz J."/>
            <person name="Jabbour D."/>
            <person name="Luo H."/>
            <person name="Baker S.E."/>
            <person name="Pisabarro A.G."/>
            <person name="Walton J.D."/>
            <person name="Blanchette R.A."/>
            <person name="Henrissat B."/>
            <person name="Martin F."/>
            <person name="Cullen D."/>
            <person name="Hibbett D.S."/>
            <person name="Grigoriev I.V."/>
        </authorList>
    </citation>
    <scope>NUCLEOTIDE SEQUENCE [LARGE SCALE GENOMIC DNA]</scope>
    <source>
        <strain evidence="3">CBS 339.88</strain>
    </source>
</reference>
<organism evidence="2 3">
    <name type="scientific">Galerina marginata (strain CBS 339.88)</name>
    <dbReference type="NCBI Taxonomy" id="685588"/>
    <lineage>
        <taxon>Eukaryota</taxon>
        <taxon>Fungi</taxon>
        <taxon>Dikarya</taxon>
        <taxon>Basidiomycota</taxon>
        <taxon>Agaricomycotina</taxon>
        <taxon>Agaricomycetes</taxon>
        <taxon>Agaricomycetidae</taxon>
        <taxon>Agaricales</taxon>
        <taxon>Agaricineae</taxon>
        <taxon>Strophariaceae</taxon>
        <taxon>Galerina</taxon>
    </lineage>
</organism>
<name>A0A067SK66_GALM3</name>
<dbReference type="AlphaFoldDB" id="A0A067SK66"/>
<dbReference type="Proteomes" id="UP000027222">
    <property type="component" value="Unassembled WGS sequence"/>
</dbReference>
<accession>A0A067SK66</accession>
<protein>
    <submittedName>
        <fullName evidence="2">Uncharacterized protein</fullName>
    </submittedName>
</protein>
<evidence type="ECO:0000313" key="3">
    <source>
        <dbReference type="Proteomes" id="UP000027222"/>
    </source>
</evidence>
<proteinExistence type="predicted"/>
<dbReference type="EMBL" id="KL142393">
    <property type="protein sequence ID" value="KDR71296.1"/>
    <property type="molecule type" value="Genomic_DNA"/>
</dbReference>
<evidence type="ECO:0000256" key="1">
    <source>
        <dbReference type="SAM" id="MobiDB-lite"/>
    </source>
</evidence>
<evidence type="ECO:0000313" key="2">
    <source>
        <dbReference type="EMBL" id="KDR71296.1"/>
    </source>
</evidence>